<feature type="domain" description="Helicase ATP-binding" evidence="14">
    <location>
        <begin position="219"/>
        <end position="396"/>
    </location>
</feature>
<dbReference type="InterPro" id="IPR025313">
    <property type="entry name" value="SPB4-like_CTE"/>
</dbReference>
<proteinExistence type="inferred from homology"/>
<evidence type="ECO:0000256" key="7">
    <source>
        <dbReference type="ARBA" id="ARBA00022917"/>
    </source>
</evidence>
<evidence type="ECO:0000259" key="15">
    <source>
        <dbReference type="PROSITE" id="PS51194"/>
    </source>
</evidence>
<dbReference type="Pfam" id="PF13959">
    <property type="entry name" value="CTE_SPB4"/>
    <property type="match status" value="1"/>
</dbReference>
<reference evidence="17 18" key="1">
    <citation type="journal article" date="2013" name="PLoS ONE">
        <title>Predicting the Proteins of Angomonas deanei, Strigomonas culicis and Their Respective Endosymbionts Reveals New Aspects of the Trypanosomatidae Family.</title>
        <authorList>
            <person name="Motta M.C."/>
            <person name="Martins A.C."/>
            <person name="de Souza S.S."/>
            <person name="Catta-Preta C.M."/>
            <person name="Silva R."/>
            <person name="Klein C.C."/>
            <person name="de Almeida L.G."/>
            <person name="de Lima Cunha O."/>
            <person name="Ciapina L.P."/>
            <person name="Brocchi M."/>
            <person name="Colabardini A.C."/>
            <person name="de Araujo Lima B."/>
            <person name="Machado C.R."/>
            <person name="de Almeida Soares C.M."/>
            <person name="Probst C.M."/>
            <person name="de Menezes C.B."/>
            <person name="Thompson C.E."/>
            <person name="Bartholomeu D.C."/>
            <person name="Gradia D.F."/>
            <person name="Pavoni D.P."/>
            <person name="Grisard E.C."/>
            <person name="Fantinatti-Garboggini F."/>
            <person name="Marchini F.K."/>
            <person name="Rodrigues-Luiz G.F."/>
            <person name="Wagner G."/>
            <person name="Goldman G.H."/>
            <person name="Fietto J.L."/>
            <person name="Elias M.C."/>
            <person name="Goldman M.H."/>
            <person name="Sagot M.F."/>
            <person name="Pereira M."/>
            <person name="Stoco P.H."/>
            <person name="de Mendonca-Neto R.P."/>
            <person name="Teixeira S.M."/>
            <person name="Maciel T.E."/>
            <person name="de Oliveira Mendes T.A."/>
            <person name="Urmenyi T.P."/>
            <person name="de Souza W."/>
            <person name="Schenkman S."/>
            <person name="de Vasconcelos A.T."/>
        </authorList>
    </citation>
    <scope>NUCLEOTIDE SEQUENCE [LARGE SCALE GENOMIC DNA]</scope>
</reference>
<dbReference type="Proteomes" id="UP000015354">
    <property type="component" value="Unassembled WGS sequence"/>
</dbReference>
<feature type="short sequence motif" description="Q motif" evidence="10">
    <location>
        <begin position="187"/>
        <end position="216"/>
    </location>
</feature>
<evidence type="ECO:0000256" key="5">
    <source>
        <dbReference type="ARBA" id="ARBA00022840"/>
    </source>
</evidence>
<dbReference type="PROSITE" id="PS51192">
    <property type="entry name" value="HELICASE_ATP_BIND_1"/>
    <property type="match status" value="1"/>
</dbReference>
<evidence type="ECO:0000256" key="8">
    <source>
        <dbReference type="ARBA" id="ARBA00024357"/>
    </source>
</evidence>
<dbReference type="Pfam" id="PF00270">
    <property type="entry name" value="DEAD"/>
    <property type="match status" value="1"/>
</dbReference>
<keyword evidence="13" id="KW-0472">Membrane</keyword>
<dbReference type="InterPro" id="IPR011545">
    <property type="entry name" value="DEAD/DEAH_box_helicase_dom"/>
</dbReference>
<protein>
    <recommendedName>
        <fullName evidence="11">ATP-dependent RNA helicase</fullName>
        <ecNumber evidence="11">3.6.4.13</ecNumber>
    </recommendedName>
</protein>
<comment type="caution">
    <text evidence="17">The sequence shown here is derived from an EMBL/GenBank/DDBJ whole genome shotgun (WGS) entry which is preliminary data.</text>
</comment>
<evidence type="ECO:0000256" key="2">
    <source>
        <dbReference type="ARBA" id="ARBA00022741"/>
    </source>
</evidence>
<dbReference type="OrthoDB" id="10259640at2759"/>
<keyword evidence="7" id="KW-0648">Protein biosynthesis</keyword>
<dbReference type="InterPro" id="IPR014001">
    <property type="entry name" value="Helicase_ATP-bd"/>
</dbReference>
<name>S9V8J9_9TRYP</name>
<accession>S9V8J9</accession>
<keyword evidence="18" id="KW-1185">Reference proteome</keyword>
<comment type="function">
    <text evidence="11">RNA helicase.</text>
</comment>
<keyword evidence="4 11" id="KW-0347">Helicase</keyword>
<evidence type="ECO:0000256" key="1">
    <source>
        <dbReference type="ARBA" id="ARBA00022540"/>
    </source>
</evidence>
<dbReference type="SUPFAM" id="SSF52540">
    <property type="entry name" value="P-loop containing nucleoside triphosphate hydrolases"/>
    <property type="match status" value="1"/>
</dbReference>
<evidence type="ECO:0000259" key="14">
    <source>
        <dbReference type="PROSITE" id="PS51192"/>
    </source>
</evidence>
<keyword evidence="2 11" id="KW-0547">Nucleotide-binding</keyword>
<dbReference type="PANTHER" id="PTHR24031">
    <property type="entry name" value="RNA HELICASE"/>
    <property type="match status" value="1"/>
</dbReference>
<sequence length="682" mass="76885">MRLSFLSHFLLSPSFPYYYYSCLVTLYFTLSTHIYTLTGCFLLKLNINFFFLFLFHFFFQKKMDGAGVDAASSKKKRVRHHRSKAQRGAPAEDHEEPEEQVELAVAGAEPEDVPVAAEETVARRKEHPAKDVKKKEGKKRQREEEAEDAEDVSVSRKRERAAAKPPQDAAEVDMRPTTLPANAPVVSDYKELGLNPHIMTALESEFQFKELTSIQARCIPAALQGRDLLAEAKTGAGKTLAFLIPIVEIISRSGFRASNGTAAIIVGPTRELCLQIEGVLLRLLKFFNGSITFLCCIGGQSRGPEGYKLANGVMIVVASPGRLLDHLKLTTDWHTKNLLLLAVDEADRVLDNGFEEDMREIVSLLPKSRQTLLFSATQTTRVEQLARISFNKPPLFISMKSKKDKATVDTLEQGYVLCPSEKRLLVLYHFVKRNAKKKVIVFFSSRNSVSFHCELFNYIDAPCVAFHGKQKQHQRSATYMQFCNAPSGVLFTTDVAARGLDIPAVDWIVQFDPPDDPVKYIHRVGRTARAGRAGSALMFLLPQENLFLKYLYDDARVTVNEYSFDLTKLNENVQEQLEKLVSSNYYLRTSARQAYEGYLLSYTSSQLKNVFNVHQLDLAAVARGFALSEPPPISIDLSQSAANMSKKARRESKEGQRNKNMQRRQATKQFTDRKHSNISGEW</sequence>
<dbReference type="PROSITE" id="PS51195">
    <property type="entry name" value="Q_MOTIF"/>
    <property type="match status" value="1"/>
</dbReference>
<dbReference type="PROSITE" id="PS51194">
    <property type="entry name" value="HELICASE_CTER"/>
    <property type="match status" value="1"/>
</dbReference>
<feature type="compositionally biased region" description="Low complexity" evidence="12">
    <location>
        <begin position="104"/>
        <end position="119"/>
    </location>
</feature>
<organism evidence="17 18">
    <name type="scientific">Strigomonas culicis</name>
    <dbReference type="NCBI Taxonomy" id="28005"/>
    <lineage>
        <taxon>Eukaryota</taxon>
        <taxon>Discoba</taxon>
        <taxon>Euglenozoa</taxon>
        <taxon>Kinetoplastea</taxon>
        <taxon>Metakinetoplastina</taxon>
        <taxon>Trypanosomatida</taxon>
        <taxon>Trypanosomatidae</taxon>
        <taxon>Strigomonadinae</taxon>
        <taxon>Strigomonas</taxon>
    </lineage>
</organism>
<feature type="compositionally biased region" description="Basic and acidic residues" evidence="12">
    <location>
        <begin position="120"/>
        <end position="134"/>
    </location>
</feature>
<keyword evidence="6 11" id="KW-0694">RNA-binding</keyword>
<evidence type="ECO:0000256" key="4">
    <source>
        <dbReference type="ARBA" id="ARBA00022806"/>
    </source>
</evidence>
<evidence type="ECO:0000256" key="12">
    <source>
        <dbReference type="SAM" id="MobiDB-lite"/>
    </source>
</evidence>
<dbReference type="InterPro" id="IPR001650">
    <property type="entry name" value="Helicase_C-like"/>
</dbReference>
<feature type="transmembrane region" description="Helical" evidence="13">
    <location>
        <begin position="32"/>
        <end position="55"/>
    </location>
</feature>
<dbReference type="EC" id="3.6.4.13" evidence="11"/>
<dbReference type="GO" id="GO:0003724">
    <property type="term" value="F:RNA helicase activity"/>
    <property type="evidence" value="ECO:0007669"/>
    <property type="project" value="UniProtKB-EC"/>
</dbReference>
<dbReference type="GO" id="GO:0005524">
    <property type="term" value="F:ATP binding"/>
    <property type="evidence" value="ECO:0007669"/>
    <property type="project" value="UniProtKB-UniRule"/>
</dbReference>
<evidence type="ECO:0000313" key="17">
    <source>
        <dbReference type="EMBL" id="EPY23311.1"/>
    </source>
</evidence>
<feature type="compositionally biased region" description="Basic and acidic residues" evidence="12">
    <location>
        <begin position="153"/>
        <end position="162"/>
    </location>
</feature>
<dbReference type="AlphaFoldDB" id="S9V8J9"/>
<evidence type="ECO:0000259" key="16">
    <source>
        <dbReference type="PROSITE" id="PS51195"/>
    </source>
</evidence>
<gene>
    <name evidence="17" type="ORF">STCU_07769</name>
</gene>
<dbReference type="SMART" id="SM00490">
    <property type="entry name" value="HELICc"/>
    <property type="match status" value="1"/>
</dbReference>
<dbReference type="SMART" id="SM01178">
    <property type="entry name" value="DUF4217"/>
    <property type="match status" value="1"/>
</dbReference>
<evidence type="ECO:0000256" key="6">
    <source>
        <dbReference type="ARBA" id="ARBA00022884"/>
    </source>
</evidence>
<evidence type="ECO:0000313" key="18">
    <source>
        <dbReference type="Proteomes" id="UP000015354"/>
    </source>
</evidence>
<feature type="domain" description="DEAD-box RNA helicase Q" evidence="16">
    <location>
        <begin position="187"/>
        <end position="216"/>
    </location>
</feature>
<dbReference type="GO" id="GO:0016787">
    <property type="term" value="F:hydrolase activity"/>
    <property type="evidence" value="ECO:0007669"/>
    <property type="project" value="UniProtKB-KW"/>
</dbReference>
<dbReference type="Pfam" id="PF00271">
    <property type="entry name" value="Helicase_C"/>
    <property type="match status" value="1"/>
</dbReference>
<dbReference type="SMART" id="SM00487">
    <property type="entry name" value="DEXDc"/>
    <property type="match status" value="1"/>
</dbReference>
<comment type="similarity">
    <text evidence="8">Belongs to the DEAD box helicase family. DDX18/HAS1 subfamily.</text>
</comment>
<evidence type="ECO:0000256" key="10">
    <source>
        <dbReference type="PROSITE-ProRule" id="PRU00552"/>
    </source>
</evidence>
<dbReference type="GO" id="GO:0003723">
    <property type="term" value="F:RNA binding"/>
    <property type="evidence" value="ECO:0007669"/>
    <property type="project" value="UniProtKB-UniRule"/>
</dbReference>
<keyword evidence="5 11" id="KW-0067">ATP-binding</keyword>
<dbReference type="InterPro" id="IPR027417">
    <property type="entry name" value="P-loop_NTPase"/>
</dbReference>
<dbReference type="Gene3D" id="3.40.50.300">
    <property type="entry name" value="P-loop containing nucleotide triphosphate hydrolases"/>
    <property type="match status" value="2"/>
</dbReference>
<feature type="compositionally biased region" description="Basic residues" evidence="12">
    <location>
        <begin position="73"/>
        <end position="85"/>
    </location>
</feature>
<evidence type="ECO:0000256" key="9">
    <source>
        <dbReference type="ARBA" id="ARBA00047984"/>
    </source>
</evidence>
<feature type="region of interest" description="Disordered" evidence="12">
    <location>
        <begin position="71"/>
        <end position="177"/>
    </location>
</feature>
<comment type="catalytic activity">
    <reaction evidence="9 11">
        <text>ATP + H2O = ADP + phosphate + H(+)</text>
        <dbReference type="Rhea" id="RHEA:13065"/>
        <dbReference type="ChEBI" id="CHEBI:15377"/>
        <dbReference type="ChEBI" id="CHEBI:15378"/>
        <dbReference type="ChEBI" id="CHEBI:30616"/>
        <dbReference type="ChEBI" id="CHEBI:43474"/>
        <dbReference type="ChEBI" id="CHEBI:456216"/>
        <dbReference type="EC" id="3.6.4.13"/>
    </reaction>
</comment>
<keyword evidence="13" id="KW-0812">Transmembrane</keyword>
<dbReference type="CDD" id="cd18787">
    <property type="entry name" value="SF2_C_DEAD"/>
    <property type="match status" value="1"/>
</dbReference>
<dbReference type="FunFam" id="3.40.50.300:FF:000379">
    <property type="entry name" value="RNA helicase"/>
    <property type="match status" value="1"/>
</dbReference>
<dbReference type="GO" id="GO:0003743">
    <property type="term" value="F:translation initiation factor activity"/>
    <property type="evidence" value="ECO:0007669"/>
    <property type="project" value="UniProtKB-KW"/>
</dbReference>
<keyword evidence="13" id="KW-1133">Transmembrane helix</keyword>
<feature type="region of interest" description="Disordered" evidence="12">
    <location>
        <begin position="636"/>
        <end position="682"/>
    </location>
</feature>
<keyword evidence="1" id="KW-0396">Initiation factor</keyword>
<comment type="domain">
    <text evidence="11">The Q motif is unique to and characteristic of the DEAD box family of RNA helicases and controls ATP binding and hydrolysis.</text>
</comment>
<evidence type="ECO:0000256" key="11">
    <source>
        <dbReference type="RuleBase" id="RU365068"/>
    </source>
</evidence>
<feature type="domain" description="Helicase C-terminal" evidence="15">
    <location>
        <begin position="410"/>
        <end position="570"/>
    </location>
</feature>
<dbReference type="EMBL" id="ATMH01007769">
    <property type="protein sequence ID" value="EPY23311.1"/>
    <property type="molecule type" value="Genomic_DNA"/>
</dbReference>
<dbReference type="InterPro" id="IPR014014">
    <property type="entry name" value="RNA_helicase_DEAD_Q_motif"/>
</dbReference>
<evidence type="ECO:0000256" key="13">
    <source>
        <dbReference type="SAM" id="Phobius"/>
    </source>
</evidence>
<keyword evidence="3 11" id="KW-0378">Hydrolase</keyword>
<evidence type="ECO:0000256" key="3">
    <source>
        <dbReference type="ARBA" id="ARBA00022801"/>
    </source>
</evidence>